<protein>
    <submittedName>
        <fullName evidence="1">Uncharacterized protein</fullName>
    </submittedName>
</protein>
<proteinExistence type="predicted"/>
<gene>
    <name evidence="1" type="ORF">HMPREF1015_01027</name>
</gene>
<organism evidence="1 2">
    <name type="scientific">Bacillus smithii 7_3_47FAA</name>
    <dbReference type="NCBI Taxonomy" id="665952"/>
    <lineage>
        <taxon>Bacteria</taxon>
        <taxon>Bacillati</taxon>
        <taxon>Bacillota</taxon>
        <taxon>Bacilli</taxon>
        <taxon>Bacillales</taxon>
        <taxon>Bacillaceae</taxon>
        <taxon>Bacillus</taxon>
    </lineage>
</organism>
<comment type="caution">
    <text evidence="1">The sequence shown here is derived from an EMBL/GenBank/DDBJ whole genome shotgun (WGS) entry which is preliminary data.</text>
</comment>
<sequence length="64" mass="7349">MSKRGINGGWSYEEKLSESFSTEYFKTKQNEKQTKEEKESNTPPFQIVYISSFSAEMPVAFSIA</sequence>
<name>G9QGW8_9BACI</name>
<reference evidence="1 2" key="1">
    <citation type="submission" date="2011-09" db="EMBL/GenBank/DDBJ databases">
        <title>The Genome Sequence of Bacillus smithii 7_3_47FAA.</title>
        <authorList>
            <consortium name="The Broad Institute Genome Sequencing Platform"/>
            <person name="Earl A."/>
            <person name="Ward D."/>
            <person name="Feldgarden M."/>
            <person name="Gevers D."/>
            <person name="Daigneault M."/>
            <person name="Strauss J."/>
            <person name="Allen-Vercoe E."/>
            <person name="Young S.K."/>
            <person name="Zeng Q."/>
            <person name="Gargeya S."/>
            <person name="Fitzgerald M."/>
            <person name="Haas B."/>
            <person name="Abouelleil A."/>
            <person name="Alvarado L."/>
            <person name="Arachchi H.M."/>
            <person name="Berlin A."/>
            <person name="Brown A."/>
            <person name="Chapman S.B."/>
            <person name="Chen Z."/>
            <person name="Dunbar C."/>
            <person name="Freedman E."/>
            <person name="Gearin G."/>
            <person name="Goldberg J."/>
            <person name="Griggs A."/>
            <person name="Gujja S."/>
            <person name="Heiman D."/>
            <person name="Howarth C."/>
            <person name="Larson L."/>
            <person name="Lui A."/>
            <person name="MacDonald P.J.P."/>
            <person name="Montmayeur A."/>
            <person name="Murphy C."/>
            <person name="Neiman D."/>
            <person name="Pearson M."/>
            <person name="Priest M."/>
            <person name="Roberts A."/>
            <person name="Saif S."/>
            <person name="Shea T."/>
            <person name="Shenoy N."/>
            <person name="Sisk P."/>
            <person name="Stolte C."/>
            <person name="Sykes S."/>
            <person name="Wortman J."/>
            <person name="Nusbaum C."/>
            <person name="Birren B."/>
        </authorList>
    </citation>
    <scope>NUCLEOTIDE SEQUENCE [LARGE SCALE GENOMIC DNA]</scope>
    <source>
        <strain evidence="1 2">7_3_47FAA</strain>
    </source>
</reference>
<dbReference type="HOGENOM" id="CLU_2858484_0_0_9"/>
<evidence type="ECO:0000313" key="2">
    <source>
        <dbReference type="Proteomes" id="UP000011747"/>
    </source>
</evidence>
<keyword evidence="2" id="KW-1185">Reference proteome</keyword>
<dbReference type="Proteomes" id="UP000011747">
    <property type="component" value="Unassembled WGS sequence"/>
</dbReference>
<evidence type="ECO:0000313" key="1">
    <source>
        <dbReference type="EMBL" id="EHL79605.1"/>
    </source>
</evidence>
<accession>G9QGW8</accession>
<dbReference type="AlphaFoldDB" id="G9QGW8"/>
<dbReference type="EMBL" id="ACWF01000005">
    <property type="protein sequence ID" value="EHL79605.1"/>
    <property type="molecule type" value="Genomic_DNA"/>
</dbReference>